<evidence type="ECO:0000313" key="3">
    <source>
        <dbReference type="Proteomes" id="UP000054937"/>
    </source>
</evidence>
<dbReference type="InParanoid" id="A0A0V0QSR0"/>
<evidence type="ECO:0008006" key="4">
    <source>
        <dbReference type="Google" id="ProtNLM"/>
    </source>
</evidence>
<evidence type="ECO:0000256" key="1">
    <source>
        <dbReference type="SAM" id="SignalP"/>
    </source>
</evidence>
<feature type="chain" id="PRO_5006867586" description="Transmembrane protein" evidence="1">
    <location>
        <begin position="20"/>
        <end position="257"/>
    </location>
</feature>
<protein>
    <recommendedName>
        <fullName evidence="4">Transmembrane protein</fullName>
    </recommendedName>
</protein>
<keyword evidence="3" id="KW-1185">Reference proteome</keyword>
<accession>A0A0V0QSR0</accession>
<gene>
    <name evidence="2" type="ORF">PPERSA_00680</name>
</gene>
<sequence>MKSFSIIALFLICKTITQATQTRSFSQLYKNPLQSKKKFSFLPAVKSSNWKHTENCFEQFCNRENYFNEVSQKLNNKMSQSKNCEEFIKERQQGNLQLPFPTEKLKNCINSLSDLDINEQYMTQCLCQCGDTNCYNGGKISVASFIACEITQCTYQQTISQQQFQDFQMCTYTNSKCKYNIEISQKINDENNQDLSVLYTELKLKETGECNSVCAKEAGIPQDEIQCIYDCMDNNYNFSLALQFYLFSFSLFALILI</sequence>
<dbReference type="AlphaFoldDB" id="A0A0V0QSR0"/>
<dbReference type="EMBL" id="LDAU01000109">
    <property type="protein sequence ID" value="KRX05379.1"/>
    <property type="molecule type" value="Genomic_DNA"/>
</dbReference>
<feature type="signal peptide" evidence="1">
    <location>
        <begin position="1"/>
        <end position="19"/>
    </location>
</feature>
<comment type="caution">
    <text evidence="2">The sequence shown here is derived from an EMBL/GenBank/DDBJ whole genome shotgun (WGS) entry which is preliminary data.</text>
</comment>
<proteinExistence type="predicted"/>
<keyword evidence="1" id="KW-0732">Signal</keyword>
<reference evidence="2 3" key="1">
    <citation type="journal article" date="2015" name="Sci. Rep.">
        <title>Genome of the facultative scuticociliatosis pathogen Pseudocohnilembus persalinus provides insight into its virulence through horizontal gene transfer.</title>
        <authorList>
            <person name="Xiong J."/>
            <person name="Wang G."/>
            <person name="Cheng J."/>
            <person name="Tian M."/>
            <person name="Pan X."/>
            <person name="Warren A."/>
            <person name="Jiang C."/>
            <person name="Yuan D."/>
            <person name="Miao W."/>
        </authorList>
    </citation>
    <scope>NUCLEOTIDE SEQUENCE [LARGE SCALE GENOMIC DNA]</scope>
    <source>
        <strain evidence="2">36N120E</strain>
    </source>
</reference>
<dbReference type="Proteomes" id="UP000054937">
    <property type="component" value="Unassembled WGS sequence"/>
</dbReference>
<organism evidence="2 3">
    <name type="scientific">Pseudocohnilembus persalinus</name>
    <name type="common">Ciliate</name>
    <dbReference type="NCBI Taxonomy" id="266149"/>
    <lineage>
        <taxon>Eukaryota</taxon>
        <taxon>Sar</taxon>
        <taxon>Alveolata</taxon>
        <taxon>Ciliophora</taxon>
        <taxon>Intramacronucleata</taxon>
        <taxon>Oligohymenophorea</taxon>
        <taxon>Scuticociliatia</taxon>
        <taxon>Philasterida</taxon>
        <taxon>Pseudocohnilembidae</taxon>
        <taxon>Pseudocohnilembus</taxon>
    </lineage>
</organism>
<name>A0A0V0QSR0_PSEPJ</name>
<evidence type="ECO:0000313" key="2">
    <source>
        <dbReference type="EMBL" id="KRX05379.1"/>
    </source>
</evidence>